<dbReference type="EMBL" id="UOFY01000050">
    <property type="protein sequence ID" value="VAX10408.1"/>
    <property type="molecule type" value="Genomic_DNA"/>
</dbReference>
<sequence length="53" mass="6011">MNIKFINPIVYTLILFTVSTIVNAKQWTLQSSIAKAMLISPELKQSATRIWST</sequence>
<proteinExistence type="predicted"/>
<accession>A0A3B1BGA2</accession>
<organism evidence="1">
    <name type="scientific">hydrothermal vent metagenome</name>
    <dbReference type="NCBI Taxonomy" id="652676"/>
    <lineage>
        <taxon>unclassified sequences</taxon>
        <taxon>metagenomes</taxon>
        <taxon>ecological metagenomes</taxon>
    </lineage>
</organism>
<reference evidence="1" key="1">
    <citation type="submission" date="2018-06" db="EMBL/GenBank/DDBJ databases">
        <authorList>
            <person name="Zhirakovskaya E."/>
        </authorList>
    </citation>
    <scope>NUCLEOTIDE SEQUENCE</scope>
</reference>
<protein>
    <submittedName>
        <fullName evidence="1">Uncharacterized protein</fullName>
    </submittedName>
</protein>
<dbReference type="AlphaFoldDB" id="A0A3B1BGA2"/>
<gene>
    <name evidence="1" type="ORF">MNBD_GAMMA25-2513</name>
</gene>
<name>A0A3B1BGA2_9ZZZZ</name>
<evidence type="ECO:0000313" key="1">
    <source>
        <dbReference type="EMBL" id="VAX10408.1"/>
    </source>
</evidence>